<sequence length="112" mass="13079">MLTTLSPPVNLVPLSKLRQNLSRYRRQVQNGDIVPIDYYKDRIGYLVPIAIAETLKFSSEQEMGLIDLRDNLNSAWESLESGVDCIWLTYHNERRLAFISARVYQYEDEIKL</sequence>
<protein>
    <submittedName>
        <fullName evidence="1">Prevent-host-death family protein</fullName>
    </submittedName>
</protein>
<keyword evidence="2" id="KW-1185">Reference proteome</keyword>
<reference evidence="1 2" key="1">
    <citation type="submission" date="2022-04" db="EMBL/GenBank/DDBJ databases">
        <title>Positive selection, recombination, and allopatry shape intraspecific diversity of widespread and dominant cyanobacteria.</title>
        <authorList>
            <person name="Wei J."/>
            <person name="Shu W."/>
            <person name="Hu C."/>
        </authorList>
    </citation>
    <scope>NUCLEOTIDE SEQUENCE [LARGE SCALE GENOMIC DNA]</scope>
    <source>
        <strain evidence="1 2">AS-A4</strain>
    </source>
</reference>
<dbReference type="Proteomes" id="UP001476950">
    <property type="component" value="Unassembled WGS sequence"/>
</dbReference>
<gene>
    <name evidence="1" type="ORF">NDI38_25875</name>
</gene>
<comment type="caution">
    <text evidence="1">The sequence shown here is derived from an EMBL/GenBank/DDBJ whole genome shotgun (WGS) entry which is preliminary data.</text>
</comment>
<evidence type="ECO:0000313" key="1">
    <source>
        <dbReference type="EMBL" id="MEP1061805.1"/>
    </source>
</evidence>
<accession>A0ABV0KRG6</accession>
<dbReference type="RefSeq" id="WP_190448044.1">
    <property type="nucleotide sequence ID" value="NZ_JAMPLM010000044.1"/>
</dbReference>
<name>A0ABV0KRG6_9CYAN</name>
<evidence type="ECO:0000313" key="2">
    <source>
        <dbReference type="Proteomes" id="UP001476950"/>
    </source>
</evidence>
<proteinExistence type="predicted"/>
<organism evidence="1 2">
    <name type="scientific">Stenomitos frigidus AS-A4</name>
    <dbReference type="NCBI Taxonomy" id="2933935"/>
    <lineage>
        <taxon>Bacteria</taxon>
        <taxon>Bacillati</taxon>
        <taxon>Cyanobacteriota</taxon>
        <taxon>Cyanophyceae</taxon>
        <taxon>Leptolyngbyales</taxon>
        <taxon>Leptolyngbyaceae</taxon>
        <taxon>Stenomitos</taxon>
    </lineage>
</organism>
<dbReference type="EMBL" id="JAMPLM010000044">
    <property type="protein sequence ID" value="MEP1061805.1"/>
    <property type="molecule type" value="Genomic_DNA"/>
</dbReference>